<proteinExistence type="predicted"/>
<name>A0AAV6LAG2_9ERIC</name>
<reference evidence="1" key="1">
    <citation type="submission" date="2020-08" db="EMBL/GenBank/DDBJ databases">
        <title>Plant Genome Project.</title>
        <authorList>
            <person name="Zhang R.-G."/>
        </authorList>
    </citation>
    <scope>NUCLEOTIDE SEQUENCE</scope>
    <source>
        <strain evidence="1">WSP0</strain>
        <tissue evidence="1">Leaf</tissue>
    </source>
</reference>
<dbReference type="PANTHER" id="PTHR45786:SF75">
    <property type="entry name" value="ATP-DEPENDENT DNA HELICASE"/>
    <property type="match status" value="1"/>
</dbReference>
<evidence type="ECO:0008006" key="3">
    <source>
        <dbReference type="Google" id="ProtNLM"/>
    </source>
</evidence>
<organism evidence="1 2">
    <name type="scientific">Rhododendron griersonianum</name>
    <dbReference type="NCBI Taxonomy" id="479676"/>
    <lineage>
        <taxon>Eukaryota</taxon>
        <taxon>Viridiplantae</taxon>
        <taxon>Streptophyta</taxon>
        <taxon>Embryophyta</taxon>
        <taxon>Tracheophyta</taxon>
        <taxon>Spermatophyta</taxon>
        <taxon>Magnoliopsida</taxon>
        <taxon>eudicotyledons</taxon>
        <taxon>Gunneridae</taxon>
        <taxon>Pentapetalae</taxon>
        <taxon>asterids</taxon>
        <taxon>Ericales</taxon>
        <taxon>Ericaceae</taxon>
        <taxon>Ericoideae</taxon>
        <taxon>Rhodoreae</taxon>
        <taxon>Rhododendron</taxon>
    </lineage>
</organism>
<sequence>MVELYSGTTAESTHFLQYIRPYNNAFMFTSFGVHLDRKLAIRYKRIYTFRAQGQIYHFINSLYPPGKHPSYLQLYFYDTQKEVDHRIRDQKDLEPIMIQKIINILKITNPYAIFFRNLQNIPNLHTCEIRLKANPEMKDHTSKAPIVSQVAAIWYEDEDATEIIERNIIVQKHDGYGQQIRYYFGCYDSLQYPLLFPYGEPGNVLFTHGLLEHPKLSTGPSHLVWFYILKPWFDITLRFIRVLNLHFV</sequence>
<keyword evidence="2" id="KW-1185">Reference proteome</keyword>
<dbReference type="EMBL" id="JACTNZ010000002">
    <property type="protein sequence ID" value="KAG5561952.1"/>
    <property type="molecule type" value="Genomic_DNA"/>
</dbReference>
<accession>A0AAV6LAG2</accession>
<evidence type="ECO:0000313" key="2">
    <source>
        <dbReference type="Proteomes" id="UP000823749"/>
    </source>
</evidence>
<dbReference type="AlphaFoldDB" id="A0AAV6LAG2"/>
<protein>
    <recommendedName>
        <fullName evidence="3">Helitron helicase-like domain-containing protein</fullName>
    </recommendedName>
</protein>
<dbReference type="Proteomes" id="UP000823749">
    <property type="component" value="Chromosome 2"/>
</dbReference>
<gene>
    <name evidence="1" type="ORF">RHGRI_004850</name>
</gene>
<comment type="caution">
    <text evidence="1">The sequence shown here is derived from an EMBL/GenBank/DDBJ whole genome shotgun (WGS) entry which is preliminary data.</text>
</comment>
<evidence type="ECO:0000313" key="1">
    <source>
        <dbReference type="EMBL" id="KAG5561952.1"/>
    </source>
</evidence>
<dbReference type="PANTHER" id="PTHR45786">
    <property type="entry name" value="DNA BINDING PROTEIN-LIKE"/>
    <property type="match status" value="1"/>
</dbReference>